<name>A0A844SLV8_9BRAD</name>
<dbReference type="EMBL" id="WQNF01000004">
    <property type="protein sequence ID" value="MVT64914.1"/>
    <property type="molecule type" value="Genomic_DNA"/>
</dbReference>
<accession>A0A844SLV8</accession>
<comment type="caution">
    <text evidence="2">The sequence shown here is derived from an EMBL/GenBank/DDBJ whole genome shotgun (WGS) entry which is preliminary data.</text>
</comment>
<dbReference type="InterPro" id="IPR001633">
    <property type="entry name" value="EAL_dom"/>
</dbReference>
<dbReference type="InterPro" id="IPR035919">
    <property type="entry name" value="EAL_sf"/>
</dbReference>
<organism evidence="2 3">
    <name type="scientific">Bradyrhizobium pachyrhizi</name>
    <dbReference type="NCBI Taxonomy" id="280333"/>
    <lineage>
        <taxon>Bacteria</taxon>
        <taxon>Pseudomonadati</taxon>
        <taxon>Pseudomonadota</taxon>
        <taxon>Alphaproteobacteria</taxon>
        <taxon>Hyphomicrobiales</taxon>
        <taxon>Nitrobacteraceae</taxon>
        <taxon>Bradyrhizobium</taxon>
    </lineage>
</organism>
<gene>
    <name evidence="2" type="ORF">GPL21_07315</name>
</gene>
<proteinExistence type="predicted"/>
<dbReference type="PANTHER" id="PTHR44757:SF2">
    <property type="entry name" value="BIOFILM ARCHITECTURE MAINTENANCE PROTEIN MBAA"/>
    <property type="match status" value="1"/>
</dbReference>
<sequence length="115" mass="12932">MQACRIRGAPALAPSRTRPCVAVRIHSGCRAVRCDNRDRSWVINEACRQAARWPTNLYVSINVSPVQLCSVDMLRQITFALTEHQLTPQRIEVEITETAVVENCEQVAIAFRALL</sequence>
<dbReference type="SUPFAM" id="SSF141868">
    <property type="entry name" value="EAL domain-like"/>
    <property type="match status" value="1"/>
</dbReference>
<evidence type="ECO:0000313" key="2">
    <source>
        <dbReference type="EMBL" id="MVT64914.1"/>
    </source>
</evidence>
<dbReference type="AlphaFoldDB" id="A0A844SLV8"/>
<dbReference type="PROSITE" id="PS50883">
    <property type="entry name" value="EAL"/>
    <property type="match status" value="1"/>
</dbReference>
<dbReference type="InterPro" id="IPR052155">
    <property type="entry name" value="Biofilm_reg_signaling"/>
</dbReference>
<keyword evidence="3" id="KW-1185">Reference proteome</keyword>
<reference evidence="2 3" key="1">
    <citation type="submission" date="2019-12" db="EMBL/GenBank/DDBJ databases">
        <title>Draft genome sequences Bradyrhizobium cajani AMBPC1010, Bradyrhizobium pachyrhizi AMBPC1040 and Bradyrhizobium yuanmingense ALSPC3051, three plant growth promoting strains isolated from nodules of Cajanus cajan L. in Dominican Republic.</title>
        <authorList>
            <person name="Flores-Felix J.D."/>
            <person name="Araujo J."/>
            <person name="Diaz-Alcantara C."/>
            <person name="Gonzalez-Andres F."/>
            <person name="Velazquez E."/>
        </authorList>
    </citation>
    <scope>NUCLEOTIDE SEQUENCE [LARGE SCALE GENOMIC DNA]</scope>
    <source>
        <strain evidence="2 3">1040</strain>
    </source>
</reference>
<evidence type="ECO:0000259" key="1">
    <source>
        <dbReference type="PROSITE" id="PS50883"/>
    </source>
</evidence>
<dbReference type="PANTHER" id="PTHR44757">
    <property type="entry name" value="DIGUANYLATE CYCLASE DGCP"/>
    <property type="match status" value="1"/>
</dbReference>
<evidence type="ECO:0000313" key="3">
    <source>
        <dbReference type="Proteomes" id="UP000436468"/>
    </source>
</evidence>
<dbReference type="Pfam" id="PF00563">
    <property type="entry name" value="EAL"/>
    <property type="match status" value="1"/>
</dbReference>
<dbReference type="Gene3D" id="3.20.20.450">
    <property type="entry name" value="EAL domain"/>
    <property type="match status" value="1"/>
</dbReference>
<feature type="domain" description="EAL" evidence="1">
    <location>
        <begin position="1"/>
        <end position="115"/>
    </location>
</feature>
<protein>
    <submittedName>
        <fullName evidence="2">EAL domain-containing protein</fullName>
    </submittedName>
</protein>
<dbReference type="Proteomes" id="UP000436468">
    <property type="component" value="Unassembled WGS sequence"/>
</dbReference>